<name>A0A450S1S8_9GAMM</name>
<organism evidence="2">
    <name type="scientific">Candidatus Kentrum sp. FM</name>
    <dbReference type="NCBI Taxonomy" id="2126340"/>
    <lineage>
        <taxon>Bacteria</taxon>
        <taxon>Pseudomonadati</taxon>
        <taxon>Pseudomonadota</taxon>
        <taxon>Gammaproteobacteria</taxon>
        <taxon>Candidatus Kentrum</taxon>
    </lineage>
</organism>
<evidence type="ECO:0000313" key="3">
    <source>
        <dbReference type="EMBL" id="VFK06947.1"/>
    </source>
</evidence>
<sequence>MVLKYDRKLCFTFKVSNRIILDITFLFQYLYNSHLFGR</sequence>
<proteinExistence type="predicted"/>
<dbReference type="EMBL" id="CAADFA010000027">
    <property type="protein sequence ID" value="VFJ45598.1"/>
    <property type="molecule type" value="Genomic_DNA"/>
</dbReference>
<protein>
    <submittedName>
        <fullName evidence="2">Uncharacterized protein</fullName>
    </submittedName>
</protein>
<gene>
    <name evidence="1" type="ORF">BECKFM1743A_GA0114220_1001114</name>
    <name evidence="3" type="ORF">BECKFM1743B_GA0114221_100287</name>
    <name evidence="2" type="ORF">BECKFM1743C_GA0114222_1002715</name>
</gene>
<dbReference type="EMBL" id="CAADFL010000028">
    <property type="protein sequence ID" value="VFK06947.1"/>
    <property type="molecule type" value="Genomic_DNA"/>
</dbReference>
<evidence type="ECO:0000313" key="2">
    <source>
        <dbReference type="EMBL" id="VFJ45598.1"/>
    </source>
</evidence>
<evidence type="ECO:0000313" key="1">
    <source>
        <dbReference type="EMBL" id="VFJ43668.1"/>
    </source>
</evidence>
<dbReference type="AlphaFoldDB" id="A0A450S1S8"/>
<dbReference type="EMBL" id="CAADEZ010000011">
    <property type="protein sequence ID" value="VFJ43668.1"/>
    <property type="molecule type" value="Genomic_DNA"/>
</dbReference>
<reference evidence="2" key="1">
    <citation type="submission" date="2019-02" db="EMBL/GenBank/DDBJ databases">
        <authorList>
            <person name="Gruber-Vodicka R. H."/>
            <person name="Seah K. B. B."/>
        </authorList>
    </citation>
    <scope>NUCLEOTIDE SEQUENCE</scope>
    <source>
        <strain evidence="1">BECK_BZ163</strain>
        <strain evidence="3">BECK_BZ164</strain>
        <strain evidence="2">BECK_BZ165</strain>
    </source>
</reference>
<accession>A0A450S1S8</accession>